<keyword evidence="5 12" id="KW-0378">Hydrolase</keyword>
<dbReference type="InterPro" id="IPR006200">
    <property type="entry name" value="LexA"/>
</dbReference>
<evidence type="ECO:0000256" key="10">
    <source>
        <dbReference type="ARBA" id="ARBA00023204"/>
    </source>
</evidence>
<dbReference type="GO" id="GO:0003677">
    <property type="term" value="F:DNA binding"/>
    <property type="evidence" value="ECO:0007669"/>
    <property type="project" value="UniProtKB-KW"/>
</dbReference>
<evidence type="ECO:0000256" key="8">
    <source>
        <dbReference type="ARBA" id="ARBA00023125"/>
    </source>
</evidence>
<dbReference type="GO" id="GO:0006260">
    <property type="term" value="P:DNA replication"/>
    <property type="evidence" value="ECO:0007669"/>
    <property type="project" value="UniProtKB-KW"/>
</dbReference>
<keyword evidence="9" id="KW-0804">Transcription</keyword>
<comment type="caution">
    <text evidence="14">The sequence shown here is derived from an EMBL/GenBank/DDBJ whole genome shotgun (WGS) entry which is preliminary data.</text>
</comment>
<keyword evidence="8" id="KW-0238">DNA-binding</keyword>
<evidence type="ECO:0000256" key="11">
    <source>
        <dbReference type="ARBA" id="ARBA00023236"/>
    </source>
</evidence>
<keyword evidence="3" id="KW-0235">DNA replication</keyword>
<keyword evidence="10" id="KW-0234">DNA repair</keyword>
<evidence type="ECO:0000256" key="3">
    <source>
        <dbReference type="ARBA" id="ARBA00022705"/>
    </source>
</evidence>
<sequence>PMGGAVGATEYVPLVGRIAAGGPILAQEEIEELIPMPRDLVGDGTLFALTVVGDSMVDAAIWDGDTVVVRQQPTAESGEIVAAMIDGEATIKQLKLQNTPSGRHVWLMPRNPAYDPIPGDEASILGRVVAVMRRL</sequence>
<feature type="domain" description="Peptidase S24/S26A/S26B/S26C" evidence="13">
    <location>
        <begin position="13"/>
        <end position="129"/>
    </location>
</feature>
<dbReference type="Gene3D" id="2.10.109.10">
    <property type="entry name" value="Umud Fragment, subunit A"/>
    <property type="match status" value="1"/>
</dbReference>
<dbReference type="FunFam" id="2.10.109.10:FF:000001">
    <property type="entry name" value="LexA repressor"/>
    <property type="match status" value="1"/>
</dbReference>
<dbReference type="InterPro" id="IPR006197">
    <property type="entry name" value="Peptidase_S24_LexA"/>
</dbReference>
<dbReference type="Proteomes" id="UP000677913">
    <property type="component" value="Unassembled WGS sequence"/>
</dbReference>
<keyword evidence="7" id="KW-0805">Transcription regulation</keyword>
<dbReference type="InterPro" id="IPR015927">
    <property type="entry name" value="Peptidase_S24_S26A/B/C"/>
</dbReference>
<protein>
    <submittedName>
        <fullName evidence="14">Transcriptional repressor LexA</fullName>
        <ecNumber evidence="14">3.4.21.88</ecNumber>
    </submittedName>
</protein>
<accession>A0A8J8BEE1</accession>
<dbReference type="GO" id="GO:0004252">
    <property type="term" value="F:serine-type endopeptidase activity"/>
    <property type="evidence" value="ECO:0007669"/>
    <property type="project" value="UniProtKB-EC"/>
</dbReference>
<dbReference type="AlphaFoldDB" id="A0A8J8BEE1"/>
<dbReference type="PANTHER" id="PTHR33516">
    <property type="entry name" value="LEXA REPRESSOR"/>
    <property type="match status" value="1"/>
</dbReference>
<dbReference type="SUPFAM" id="SSF51306">
    <property type="entry name" value="LexA/Signal peptidase"/>
    <property type="match status" value="1"/>
</dbReference>
<reference evidence="14" key="1">
    <citation type="submission" date="2021-04" db="EMBL/GenBank/DDBJ databases">
        <title>Genome based classification of Actinospica acidithermotolerans sp. nov., an actinobacterium isolated from an Indonesian hot spring.</title>
        <authorList>
            <person name="Kusuma A.B."/>
            <person name="Putra K.E."/>
            <person name="Nafisah S."/>
            <person name="Loh J."/>
            <person name="Nouioui I."/>
            <person name="Goodfellow M."/>
        </authorList>
    </citation>
    <scope>NUCLEOTIDE SEQUENCE</scope>
    <source>
        <strain evidence="14">DSM 45618</strain>
    </source>
</reference>
<evidence type="ECO:0000313" key="15">
    <source>
        <dbReference type="Proteomes" id="UP000677913"/>
    </source>
</evidence>
<dbReference type="CDD" id="cd06529">
    <property type="entry name" value="S24_LexA-like"/>
    <property type="match status" value="1"/>
</dbReference>
<organism evidence="14 15">
    <name type="scientific">Actinocrinis puniceicyclus</name>
    <dbReference type="NCBI Taxonomy" id="977794"/>
    <lineage>
        <taxon>Bacteria</taxon>
        <taxon>Bacillati</taxon>
        <taxon>Actinomycetota</taxon>
        <taxon>Actinomycetes</taxon>
        <taxon>Catenulisporales</taxon>
        <taxon>Actinospicaceae</taxon>
        <taxon>Actinocrinis</taxon>
    </lineage>
</organism>
<dbReference type="GO" id="GO:0006281">
    <property type="term" value="P:DNA repair"/>
    <property type="evidence" value="ECO:0007669"/>
    <property type="project" value="UniProtKB-KW"/>
</dbReference>
<dbReference type="GO" id="GO:0045892">
    <property type="term" value="P:negative regulation of DNA-templated transcription"/>
    <property type="evidence" value="ECO:0007669"/>
    <property type="project" value="InterPro"/>
</dbReference>
<keyword evidence="15" id="KW-1185">Reference proteome</keyword>
<gene>
    <name evidence="14" type="primary">lexA</name>
    <name evidence="14" type="ORF">KGA66_20480</name>
</gene>
<evidence type="ECO:0000256" key="1">
    <source>
        <dbReference type="ARBA" id="ARBA00007484"/>
    </source>
</evidence>
<dbReference type="InterPro" id="IPR050077">
    <property type="entry name" value="LexA_repressor"/>
</dbReference>
<evidence type="ECO:0000256" key="5">
    <source>
        <dbReference type="ARBA" id="ARBA00022801"/>
    </source>
</evidence>
<dbReference type="RefSeq" id="WP_211469793.1">
    <property type="nucleotide sequence ID" value="NZ_JAGSXH010000083.1"/>
</dbReference>
<dbReference type="Pfam" id="PF00717">
    <property type="entry name" value="Peptidase_S24"/>
    <property type="match status" value="1"/>
</dbReference>
<keyword evidence="4" id="KW-0227">DNA damage</keyword>
<dbReference type="InterPro" id="IPR036286">
    <property type="entry name" value="LexA/Signal_pep-like_sf"/>
</dbReference>
<keyword evidence="2" id="KW-0678">Repressor</keyword>
<dbReference type="PRINTS" id="PR00726">
    <property type="entry name" value="LEXASERPTASE"/>
</dbReference>
<name>A0A8J8BEE1_9ACTN</name>
<evidence type="ECO:0000256" key="6">
    <source>
        <dbReference type="ARBA" id="ARBA00022813"/>
    </source>
</evidence>
<proteinExistence type="inferred from homology"/>
<evidence type="ECO:0000256" key="2">
    <source>
        <dbReference type="ARBA" id="ARBA00022491"/>
    </source>
</evidence>
<evidence type="ECO:0000313" key="14">
    <source>
        <dbReference type="EMBL" id="MBS2965440.1"/>
    </source>
</evidence>
<evidence type="ECO:0000256" key="4">
    <source>
        <dbReference type="ARBA" id="ARBA00022763"/>
    </source>
</evidence>
<comment type="similarity">
    <text evidence="1 12">Belongs to the peptidase S24 family.</text>
</comment>
<dbReference type="EMBL" id="JAGSXH010000083">
    <property type="protein sequence ID" value="MBS2965440.1"/>
    <property type="molecule type" value="Genomic_DNA"/>
</dbReference>
<dbReference type="InterPro" id="IPR039418">
    <property type="entry name" value="LexA-like"/>
</dbReference>
<evidence type="ECO:0000256" key="7">
    <source>
        <dbReference type="ARBA" id="ARBA00023015"/>
    </source>
</evidence>
<keyword evidence="11" id="KW-0742">SOS response</keyword>
<dbReference type="NCBIfam" id="TIGR00498">
    <property type="entry name" value="lexA"/>
    <property type="match status" value="1"/>
</dbReference>
<dbReference type="EC" id="3.4.21.88" evidence="14"/>
<evidence type="ECO:0000259" key="13">
    <source>
        <dbReference type="Pfam" id="PF00717"/>
    </source>
</evidence>
<dbReference type="PANTHER" id="PTHR33516:SF2">
    <property type="entry name" value="LEXA REPRESSOR-RELATED"/>
    <property type="match status" value="1"/>
</dbReference>
<evidence type="ECO:0000256" key="12">
    <source>
        <dbReference type="RuleBase" id="RU003991"/>
    </source>
</evidence>
<dbReference type="GO" id="GO:0009432">
    <property type="term" value="P:SOS response"/>
    <property type="evidence" value="ECO:0007669"/>
    <property type="project" value="UniProtKB-KW"/>
</dbReference>
<feature type="non-terminal residue" evidence="14">
    <location>
        <position position="1"/>
    </location>
</feature>
<evidence type="ECO:0000256" key="9">
    <source>
        <dbReference type="ARBA" id="ARBA00023163"/>
    </source>
</evidence>
<keyword evidence="6 12" id="KW-0068">Autocatalytic cleavage</keyword>